<dbReference type="Proteomes" id="UP000009888">
    <property type="component" value="Unassembled WGS sequence"/>
</dbReference>
<evidence type="ECO:0008006" key="4">
    <source>
        <dbReference type="Google" id="ProtNLM"/>
    </source>
</evidence>
<dbReference type="eggNOG" id="ENOG5032RRB">
    <property type="taxonomic scope" value="Bacteria"/>
</dbReference>
<dbReference type="Pfam" id="PF11238">
    <property type="entry name" value="DUF3039"/>
    <property type="match status" value="1"/>
</dbReference>
<feature type="compositionally biased region" description="Polar residues" evidence="1">
    <location>
        <begin position="1"/>
        <end position="20"/>
    </location>
</feature>
<feature type="compositionally biased region" description="Basic and acidic residues" evidence="1">
    <location>
        <begin position="25"/>
        <end position="43"/>
    </location>
</feature>
<name>K9ECT3_9ACTO</name>
<gene>
    <name evidence="2" type="ORF">HMPREF9233_01425</name>
</gene>
<dbReference type="AlphaFoldDB" id="K9ECT3"/>
<evidence type="ECO:0000313" key="2">
    <source>
        <dbReference type="EMBL" id="EKU94478.1"/>
    </source>
</evidence>
<keyword evidence="3" id="KW-1185">Reference proteome</keyword>
<dbReference type="HOGENOM" id="CLU_142113_0_0_11"/>
<evidence type="ECO:0000313" key="3">
    <source>
        <dbReference type="Proteomes" id="UP000009888"/>
    </source>
</evidence>
<dbReference type="RefSeq" id="WP_007001630.1">
    <property type="nucleotide sequence ID" value="NZ_JH992956.1"/>
</dbReference>
<dbReference type="InterPro" id="IPR021400">
    <property type="entry name" value="DUF3039"/>
</dbReference>
<feature type="region of interest" description="Disordered" evidence="1">
    <location>
        <begin position="1"/>
        <end position="43"/>
    </location>
</feature>
<dbReference type="PATRIC" id="fig|883066.3.peg.1489"/>
<comment type="caution">
    <text evidence="2">The sequence shown here is derived from an EMBL/GenBank/DDBJ whole genome shotgun (WGS) entry which is preliminary data.</text>
</comment>
<organism evidence="2 3">
    <name type="scientific">Actinobaculum massiliense ACS-171-V-Col2</name>
    <dbReference type="NCBI Taxonomy" id="883066"/>
    <lineage>
        <taxon>Bacteria</taxon>
        <taxon>Bacillati</taxon>
        <taxon>Actinomycetota</taxon>
        <taxon>Actinomycetes</taxon>
        <taxon>Actinomycetales</taxon>
        <taxon>Actinomycetaceae</taxon>
        <taxon>Actinobaculum</taxon>
    </lineage>
</organism>
<sequence>MITCSSQPLDAPQSPQTEGASSVDVLERTREEQSPGDEERYAHYVRKERQLESAFTGRPVVALCGKVWVPTRNPESFPVCPVCKEIFEQMGKQGSGWPFGPDVPGSGK</sequence>
<dbReference type="EMBL" id="AGWL01000008">
    <property type="protein sequence ID" value="EKU94478.1"/>
    <property type="molecule type" value="Genomic_DNA"/>
</dbReference>
<protein>
    <recommendedName>
        <fullName evidence="4">DUF3039 domain-containing protein</fullName>
    </recommendedName>
</protein>
<proteinExistence type="predicted"/>
<evidence type="ECO:0000256" key="1">
    <source>
        <dbReference type="SAM" id="MobiDB-lite"/>
    </source>
</evidence>
<accession>K9ECT3</accession>
<reference evidence="2 3" key="1">
    <citation type="submission" date="2012-09" db="EMBL/GenBank/DDBJ databases">
        <title>The Genome Sequence of Actinobaculum massiliae ACS-171-V-COL2.</title>
        <authorList>
            <consortium name="The Broad Institute Genome Sequencing Platform"/>
            <person name="Earl A."/>
            <person name="Ward D."/>
            <person name="Feldgarden M."/>
            <person name="Gevers D."/>
            <person name="Saerens B."/>
            <person name="Vaneechoutte M."/>
            <person name="Walker B."/>
            <person name="Young S.K."/>
            <person name="Zeng Q."/>
            <person name="Gargeya S."/>
            <person name="Fitzgerald M."/>
            <person name="Haas B."/>
            <person name="Abouelleil A."/>
            <person name="Alvarado L."/>
            <person name="Arachchi H.M."/>
            <person name="Berlin A."/>
            <person name="Chapman S.B."/>
            <person name="Goldberg J."/>
            <person name="Griggs A."/>
            <person name="Gujja S."/>
            <person name="Hansen M."/>
            <person name="Howarth C."/>
            <person name="Imamovic A."/>
            <person name="Larimer J."/>
            <person name="McCowen C."/>
            <person name="Montmayeur A."/>
            <person name="Murphy C."/>
            <person name="Neiman D."/>
            <person name="Pearson M."/>
            <person name="Priest M."/>
            <person name="Roberts A."/>
            <person name="Saif S."/>
            <person name="Shea T."/>
            <person name="Sisk P."/>
            <person name="Sykes S."/>
            <person name="Wortman J."/>
            <person name="Nusbaum C."/>
            <person name="Birren B."/>
        </authorList>
    </citation>
    <scope>NUCLEOTIDE SEQUENCE [LARGE SCALE GENOMIC DNA]</scope>
    <source>
        <strain evidence="3">ACS-171-V-Col2</strain>
    </source>
</reference>
<dbReference type="STRING" id="202789.GCA_001457435_00685"/>